<gene>
    <name evidence="6" type="ORF">DTL42_15710</name>
</gene>
<evidence type="ECO:0000256" key="1">
    <source>
        <dbReference type="ARBA" id="ARBA00022617"/>
    </source>
</evidence>
<protein>
    <recommendedName>
        <fullName evidence="5">Cytochrome c domain-containing protein</fullName>
    </recommendedName>
</protein>
<evidence type="ECO:0000259" key="5">
    <source>
        <dbReference type="PROSITE" id="PS51007"/>
    </source>
</evidence>
<evidence type="ECO:0000313" key="6">
    <source>
        <dbReference type="EMBL" id="RCS46402.1"/>
    </source>
</evidence>
<dbReference type="PANTHER" id="PTHR47197:SF3">
    <property type="entry name" value="DIHYDRO-HEME D1 DEHYDROGENASE"/>
    <property type="match status" value="1"/>
</dbReference>
<dbReference type="AlphaFoldDB" id="A0A368KPD5"/>
<keyword evidence="1 4" id="KW-0349">Heme</keyword>
<dbReference type="InterPro" id="IPR051200">
    <property type="entry name" value="Host-pathogen_enzymatic-act"/>
</dbReference>
<dbReference type="InterPro" id="IPR015943">
    <property type="entry name" value="WD40/YVTN_repeat-like_dom_sf"/>
</dbReference>
<sequence>MSPFCRPLLVSSAETREVPATRANIVRATVKCLIKKSPETIRGGTRGMCKRSGKSRTSIDNFYRLRLTSDHSTSQIQYLPSDCDLQALAMIIHTIFLFCYLANNRRKLLPNTPDGSIIPMKSLTNFLPITLLLLCSAGLLAGPLSNYRSPVDVVLARDGRWLATANQTSGSVSLVDVATGQVTDEIACGIHPSFLQQCLDGQHLVVTDTFGGEVSILKVDDGKLHPQATIEVGYQPTGLAVSPEGQTAYVGLVATGEIAELDLNAGKLVRKLEVGAWPRYLALSPDGKRLAVGCSGESRIVVVDVPTWEVAYAEKLSGGINIGHMQCSADGKYVYFPWMIYRSNPINRDNIRRGWVLGSRIGRVRLDESEYREAITLDVPGTAVADPIGITMSGDEKRLVVAASGTHELLVYRRADLPWEGIGGPGDLIDPKLMRDEDMFGRIELGGRPMGIAMANDNRTVYVANYLKDSVQVVDIESREIVREIPLAPSVSLNQIRQGEAVFYDARRSLDQWYSCHTCHYNGGVNSKAMDTWNDGSALTMKTVLPLENLHETGPWTWHGWQVDLNDAMHKSFTTTMQGRPASAEEKAALLAYLNTDRAAPNPFREKDGSLNTTAQRGKQVFESSVANCASCHSGVYFTDGKIHDVGLGSDEDEYDGFNTPSLVGIYRKVRFLHDARARNLEEVLTDFHSPEEVSGTRDLTAEEIADLTAYLKAL</sequence>
<dbReference type="PROSITE" id="PS51007">
    <property type="entry name" value="CYTC"/>
    <property type="match status" value="1"/>
</dbReference>
<dbReference type="InterPro" id="IPR009056">
    <property type="entry name" value="Cyt_c-like_dom"/>
</dbReference>
<dbReference type="InterPro" id="IPR011045">
    <property type="entry name" value="N2O_reductase_N"/>
</dbReference>
<feature type="domain" description="Cytochrome c" evidence="5">
    <location>
        <begin position="613"/>
        <end position="715"/>
    </location>
</feature>
<dbReference type="SUPFAM" id="SSF46626">
    <property type="entry name" value="Cytochrome c"/>
    <property type="match status" value="2"/>
</dbReference>
<dbReference type="Gene3D" id="2.130.10.10">
    <property type="entry name" value="YVTN repeat-like/Quinoprotein amine dehydrogenase"/>
    <property type="match status" value="2"/>
</dbReference>
<dbReference type="Gene3D" id="1.10.760.10">
    <property type="entry name" value="Cytochrome c-like domain"/>
    <property type="match status" value="2"/>
</dbReference>
<reference evidence="6 7" key="1">
    <citation type="submission" date="2018-07" db="EMBL/GenBank/DDBJ databases">
        <title>Comparative genomes isolates from brazilian mangrove.</title>
        <authorList>
            <person name="De Araujo J.E."/>
            <person name="Taketani R.G."/>
            <person name="Silva M.C.P."/>
            <person name="Lourenco M.V."/>
            <person name="Oliveira V.M."/>
            <person name="Andreote F.D."/>
        </authorList>
    </citation>
    <scope>NUCLEOTIDE SEQUENCE [LARGE SCALE GENOMIC DNA]</scope>
    <source>
        <strain evidence="6 7">HEX PRIS-MGV</strain>
    </source>
</reference>
<accession>A0A368KPD5</accession>
<evidence type="ECO:0000313" key="7">
    <source>
        <dbReference type="Proteomes" id="UP000253562"/>
    </source>
</evidence>
<dbReference type="Proteomes" id="UP000253562">
    <property type="component" value="Unassembled WGS sequence"/>
</dbReference>
<dbReference type="GO" id="GO:0020037">
    <property type="term" value="F:heme binding"/>
    <property type="evidence" value="ECO:0007669"/>
    <property type="project" value="InterPro"/>
</dbReference>
<dbReference type="GO" id="GO:0046872">
    <property type="term" value="F:metal ion binding"/>
    <property type="evidence" value="ECO:0007669"/>
    <property type="project" value="UniProtKB-KW"/>
</dbReference>
<proteinExistence type="predicted"/>
<keyword evidence="3 4" id="KW-0408">Iron</keyword>
<comment type="caution">
    <text evidence="6">The sequence shown here is derived from an EMBL/GenBank/DDBJ whole genome shotgun (WGS) entry which is preliminary data.</text>
</comment>
<evidence type="ECO:0000256" key="2">
    <source>
        <dbReference type="ARBA" id="ARBA00022723"/>
    </source>
</evidence>
<dbReference type="PANTHER" id="PTHR47197">
    <property type="entry name" value="PROTEIN NIRF"/>
    <property type="match status" value="1"/>
</dbReference>
<dbReference type="GO" id="GO:0009055">
    <property type="term" value="F:electron transfer activity"/>
    <property type="evidence" value="ECO:0007669"/>
    <property type="project" value="InterPro"/>
</dbReference>
<dbReference type="InterPro" id="IPR036909">
    <property type="entry name" value="Cyt_c-like_dom_sf"/>
</dbReference>
<evidence type="ECO:0000256" key="3">
    <source>
        <dbReference type="ARBA" id="ARBA00023004"/>
    </source>
</evidence>
<name>A0A368KPD5_9BACT</name>
<keyword evidence="2 4" id="KW-0479">Metal-binding</keyword>
<dbReference type="EMBL" id="QPEX01000030">
    <property type="protein sequence ID" value="RCS46402.1"/>
    <property type="molecule type" value="Genomic_DNA"/>
</dbReference>
<organism evidence="6 7">
    <name type="scientific">Bremerella cremea</name>
    <dbReference type="NCBI Taxonomy" id="1031537"/>
    <lineage>
        <taxon>Bacteria</taxon>
        <taxon>Pseudomonadati</taxon>
        <taxon>Planctomycetota</taxon>
        <taxon>Planctomycetia</taxon>
        <taxon>Pirellulales</taxon>
        <taxon>Pirellulaceae</taxon>
        <taxon>Bremerella</taxon>
    </lineage>
</organism>
<evidence type="ECO:0000256" key="4">
    <source>
        <dbReference type="PROSITE-ProRule" id="PRU00433"/>
    </source>
</evidence>
<dbReference type="SUPFAM" id="SSF50974">
    <property type="entry name" value="Nitrous oxide reductase, N-terminal domain"/>
    <property type="match status" value="1"/>
</dbReference>